<dbReference type="Gene3D" id="1.10.3720.10">
    <property type="entry name" value="MetI-like"/>
    <property type="match status" value="1"/>
</dbReference>
<organism evidence="11 12">
    <name type="scientific">Psychromonas ingrahamii (strain DSM 17664 / CCUG 51855 / 37)</name>
    <dbReference type="NCBI Taxonomy" id="357804"/>
    <lineage>
        <taxon>Bacteria</taxon>
        <taxon>Pseudomonadati</taxon>
        <taxon>Pseudomonadota</taxon>
        <taxon>Gammaproteobacteria</taxon>
        <taxon>Alteromonadales</taxon>
        <taxon>Psychromonadaceae</taxon>
        <taxon>Psychromonas</taxon>
    </lineage>
</organism>
<feature type="transmembrane region" description="Helical" evidence="9">
    <location>
        <begin position="181"/>
        <end position="202"/>
    </location>
</feature>
<dbReference type="PROSITE" id="PS50928">
    <property type="entry name" value="ABC_TM1"/>
    <property type="match status" value="1"/>
</dbReference>
<feature type="transmembrane region" description="Helical" evidence="9">
    <location>
        <begin position="246"/>
        <end position="264"/>
    </location>
</feature>
<dbReference type="GO" id="GO:0005886">
    <property type="term" value="C:plasma membrane"/>
    <property type="evidence" value="ECO:0007669"/>
    <property type="project" value="UniProtKB-SubCell"/>
</dbReference>
<feature type="transmembrane region" description="Helical" evidence="9">
    <location>
        <begin position="284"/>
        <end position="306"/>
    </location>
</feature>
<proteinExistence type="inferred from homology"/>
<keyword evidence="2 9" id="KW-0813">Transport</keyword>
<sequence length="322" mass="35739">MLNYLFRRLNLLLITALILSIIAFIISLWSNQERPAQHINLFMLYLDYMGNILQGQWGISLINQKSHMINGLIAFSSTLELCLVALLTSVIIGIPLGIFAGIYRDGILDYTIMSIALIGLALPAFWLAIMLIMLPITFDLGLPIDGNISPIYEIPMITGFQLIDSLLASDLYDLAAFIDRLTHLILPAVVLSFFLTSEIIRLTRYSISQVMKSNYIKAANTKGLTVIQIVFRHVLKNALPPIIPQLRLQLNTIISIAMTVEIVFDAQGSGVWLLTSIRGGDYLALSAAVILISGFILLSSIVIDILQMVISPTTRKMLYADK</sequence>
<dbReference type="OrthoDB" id="9805855at2"/>
<keyword evidence="12" id="KW-1185">Reference proteome</keyword>
<keyword evidence="4" id="KW-0997">Cell inner membrane</keyword>
<evidence type="ECO:0000313" key="11">
    <source>
        <dbReference type="EMBL" id="ABM03934.1"/>
    </source>
</evidence>
<evidence type="ECO:0000256" key="9">
    <source>
        <dbReference type="RuleBase" id="RU363032"/>
    </source>
</evidence>
<name>A1SWR9_PSYIN</name>
<dbReference type="HOGENOM" id="CLU_036879_0_3_6"/>
<dbReference type="SUPFAM" id="SSF161098">
    <property type="entry name" value="MetI-like"/>
    <property type="match status" value="1"/>
</dbReference>
<dbReference type="Pfam" id="PF00528">
    <property type="entry name" value="BPD_transp_1"/>
    <property type="match status" value="1"/>
</dbReference>
<evidence type="ECO:0000256" key="4">
    <source>
        <dbReference type="ARBA" id="ARBA00022519"/>
    </source>
</evidence>
<comment type="subcellular location">
    <subcellularLocation>
        <location evidence="1">Cell inner membrane</location>
        <topology evidence="1">Multi-pass membrane protein</topology>
    </subcellularLocation>
    <subcellularLocation>
        <location evidence="9">Cell membrane</location>
        <topology evidence="9">Multi-pass membrane protein</topology>
    </subcellularLocation>
</comment>
<accession>A1SWR9</accession>
<keyword evidence="7 9" id="KW-0472">Membrane</keyword>
<feature type="transmembrane region" description="Helical" evidence="9">
    <location>
        <begin position="83"/>
        <end position="103"/>
    </location>
</feature>
<evidence type="ECO:0000256" key="2">
    <source>
        <dbReference type="ARBA" id="ARBA00022448"/>
    </source>
</evidence>
<keyword evidence="5 9" id="KW-0812">Transmembrane</keyword>
<dbReference type="EMBL" id="CP000510">
    <property type="protein sequence ID" value="ABM03934.1"/>
    <property type="molecule type" value="Genomic_DNA"/>
</dbReference>
<reference evidence="11 12" key="1">
    <citation type="submission" date="2007-01" db="EMBL/GenBank/DDBJ databases">
        <title>Complete sequence of Psychromonas ingrahamii 37.</title>
        <authorList>
            <consortium name="US DOE Joint Genome Institute"/>
            <person name="Copeland A."/>
            <person name="Lucas S."/>
            <person name="Lapidus A."/>
            <person name="Barry K."/>
            <person name="Detter J.C."/>
            <person name="Glavina del Rio T."/>
            <person name="Hammon N."/>
            <person name="Israni S."/>
            <person name="Dalin E."/>
            <person name="Tice H."/>
            <person name="Pitluck S."/>
            <person name="Thompson L.S."/>
            <person name="Brettin T."/>
            <person name="Bruce D."/>
            <person name="Han C."/>
            <person name="Tapia R."/>
            <person name="Schmutz J."/>
            <person name="Larimer F."/>
            <person name="Land M."/>
            <person name="Hauser L."/>
            <person name="Kyrpides N."/>
            <person name="Ivanova N."/>
            <person name="Staley J."/>
            <person name="Richardson P."/>
        </authorList>
    </citation>
    <scope>NUCLEOTIDE SEQUENCE [LARGE SCALE GENOMIC DNA]</scope>
    <source>
        <strain evidence="11 12">37</strain>
    </source>
</reference>
<evidence type="ECO:0000259" key="10">
    <source>
        <dbReference type="PROSITE" id="PS50928"/>
    </source>
</evidence>
<evidence type="ECO:0000256" key="8">
    <source>
        <dbReference type="ARBA" id="ARBA00024202"/>
    </source>
</evidence>
<keyword evidence="3" id="KW-1003">Cell membrane</keyword>
<dbReference type="PANTHER" id="PTHR43163:SF4">
    <property type="entry name" value="PUTRESCINE EXPORT SYSTEM PERMEASE PROTEIN SAPB"/>
    <property type="match status" value="1"/>
</dbReference>
<evidence type="ECO:0000256" key="7">
    <source>
        <dbReference type="ARBA" id="ARBA00023136"/>
    </source>
</evidence>
<evidence type="ECO:0000256" key="6">
    <source>
        <dbReference type="ARBA" id="ARBA00022989"/>
    </source>
</evidence>
<protein>
    <submittedName>
        <fullName evidence="11">Peptide ABC transporter, protein inner membrane binding component</fullName>
    </submittedName>
</protein>
<feature type="transmembrane region" description="Helical" evidence="9">
    <location>
        <begin position="115"/>
        <end position="138"/>
    </location>
</feature>
<dbReference type="AlphaFoldDB" id="A1SWR9"/>
<dbReference type="InterPro" id="IPR000515">
    <property type="entry name" value="MetI-like"/>
</dbReference>
<feature type="transmembrane region" description="Helical" evidence="9">
    <location>
        <begin position="12"/>
        <end position="30"/>
    </location>
</feature>
<dbReference type="CDD" id="cd06261">
    <property type="entry name" value="TM_PBP2"/>
    <property type="match status" value="1"/>
</dbReference>
<dbReference type="KEGG" id="pin:Ping_2193"/>
<dbReference type="RefSeq" id="WP_011770494.1">
    <property type="nucleotide sequence ID" value="NC_008709.1"/>
</dbReference>
<comment type="similarity">
    <text evidence="8">Belongs to the binding-protein-dependent transport system permease family. OppBC subfamily.</text>
</comment>
<gene>
    <name evidence="11" type="ordered locus">Ping_2193</name>
</gene>
<dbReference type="STRING" id="357804.Ping_2193"/>
<dbReference type="GO" id="GO:0071916">
    <property type="term" value="F:dipeptide transmembrane transporter activity"/>
    <property type="evidence" value="ECO:0007669"/>
    <property type="project" value="TreeGrafter"/>
</dbReference>
<evidence type="ECO:0000256" key="3">
    <source>
        <dbReference type="ARBA" id="ARBA00022475"/>
    </source>
</evidence>
<keyword evidence="6 9" id="KW-1133">Transmembrane helix</keyword>
<feature type="domain" description="ABC transmembrane type-1" evidence="10">
    <location>
        <begin position="75"/>
        <end position="302"/>
    </location>
</feature>
<evidence type="ECO:0000256" key="5">
    <source>
        <dbReference type="ARBA" id="ARBA00022692"/>
    </source>
</evidence>
<evidence type="ECO:0000313" key="12">
    <source>
        <dbReference type="Proteomes" id="UP000000639"/>
    </source>
</evidence>
<dbReference type="eggNOG" id="COG4168">
    <property type="taxonomic scope" value="Bacteria"/>
</dbReference>
<dbReference type="PANTHER" id="PTHR43163">
    <property type="entry name" value="DIPEPTIDE TRANSPORT SYSTEM PERMEASE PROTEIN DPPB-RELATED"/>
    <property type="match status" value="1"/>
</dbReference>
<dbReference type="Proteomes" id="UP000000639">
    <property type="component" value="Chromosome"/>
</dbReference>
<evidence type="ECO:0000256" key="1">
    <source>
        <dbReference type="ARBA" id="ARBA00004429"/>
    </source>
</evidence>
<dbReference type="InterPro" id="IPR035906">
    <property type="entry name" value="MetI-like_sf"/>
</dbReference>